<evidence type="ECO:0000256" key="2">
    <source>
        <dbReference type="ARBA" id="ARBA00022737"/>
    </source>
</evidence>
<dbReference type="GO" id="GO:0012506">
    <property type="term" value="C:vesicle membrane"/>
    <property type="evidence" value="ECO:0007669"/>
    <property type="project" value="TreeGrafter"/>
</dbReference>
<dbReference type="InterPro" id="IPR037104">
    <property type="entry name" value="Annexin_sf"/>
</dbReference>
<keyword evidence="5" id="KW-1185">Reference proteome</keyword>
<dbReference type="GO" id="GO:0005544">
    <property type="term" value="F:calcium-dependent phospholipid binding"/>
    <property type="evidence" value="ECO:0007669"/>
    <property type="project" value="InterPro"/>
</dbReference>
<comment type="caution">
    <text evidence="4">The sequence shown here is derived from an EMBL/GenBank/DDBJ whole genome shotgun (WGS) entry which is preliminary data.</text>
</comment>
<dbReference type="GO" id="GO:0005737">
    <property type="term" value="C:cytoplasm"/>
    <property type="evidence" value="ECO:0007669"/>
    <property type="project" value="TreeGrafter"/>
</dbReference>
<evidence type="ECO:0008006" key="6">
    <source>
        <dbReference type="Google" id="ProtNLM"/>
    </source>
</evidence>
<gene>
    <name evidence="4" type="ORF">PXEA_LOCUS27567</name>
</gene>
<dbReference type="PROSITE" id="PS51897">
    <property type="entry name" value="ANNEXIN_2"/>
    <property type="match status" value="1"/>
</dbReference>
<evidence type="ECO:0000313" key="5">
    <source>
        <dbReference type="Proteomes" id="UP000784294"/>
    </source>
</evidence>
<dbReference type="Pfam" id="PF00191">
    <property type="entry name" value="Annexin"/>
    <property type="match status" value="1"/>
</dbReference>
<dbReference type="SMR" id="A0A3S5B5E5"/>
<dbReference type="EMBL" id="CAAALY010247031">
    <property type="protein sequence ID" value="VEL34127.1"/>
    <property type="molecule type" value="Genomic_DNA"/>
</dbReference>
<dbReference type="PANTHER" id="PTHR10502:SF102">
    <property type="entry name" value="ANNEXIN B11"/>
    <property type="match status" value="1"/>
</dbReference>
<dbReference type="OrthoDB" id="37886at2759"/>
<sequence>MRLQHIKKIIDLIADLKSELSGCFSKTVQAMMLTRAELSAKRLYEAIDGLGTKESLIIDILCPATNGEMELIKKEYLNRK</sequence>
<dbReference type="InterPro" id="IPR001464">
    <property type="entry name" value="Annexin"/>
</dbReference>
<dbReference type="AlphaFoldDB" id="A0A3S5B5E5"/>
<dbReference type="GO" id="GO:0005886">
    <property type="term" value="C:plasma membrane"/>
    <property type="evidence" value="ECO:0007669"/>
    <property type="project" value="TreeGrafter"/>
</dbReference>
<dbReference type="GO" id="GO:0005509">
    <property type="term" value="F:calcium ion binding"/>
    <property type="evidence" value="ECO:0007669"/>
    <property type="project" value="InterPro"/>
</dbReference>
<accession>A0A3S5B5E5</accession>
<keyword evidence="3" id="KW-0041">Annexin</keyword>
<dbReference type="Gene3D" id="1.10.220.10">
    <property type="entry name" value="Annexin"/>
    <property type="match status" value="1"/>
</dbReference>
<evidence type="ECO:0000256" key="1">
    <source>
        <dbReference type="ARBA" id="ARBA00007831"/>
    </source>
</evidence>
<evidence type="ECO:0000313" key="4">
    <source>
        <dbReference type="EMBL" id="VEL34127.1"/>
    </source>
</evidence>
<proteinExistence type="inferred from homology"/>
<protein>
    <recommendedName>
        <fullName evidence="6">Annexin</fullName>
    </recommendedName>
</protein>
<name>A0A3S5B5E5_9PLAT</name>
<dbReference type="Proteomes" id="UP000784294">
    <property type="component" value="Unassembled WGS sequence"/>
</dbReference>
<dbReference type="SUPFAM" id="SSF47874">
    <property type="entry name" value="Annexin"/>
    <property type="match status" value="1"/>
</dbReference>
<dbReference type="PRINTS" id="PR00196">
    <property type="entry name" value="ANNEXIN"/>
</dbReference>
<dbReference type="GO" id="GO:0001786">
    <property type="term" value="F:phosphatidylserine binding"/>
    <property type="evidence" value="ECO:0007669"/>
    <property type="project" value="TreeGrafter"/>
</dbReference>
<dbReference type="GO" id="GO:0005634">
    <property type="term" value="C:nucleus"/>
    <property type="evidence" value="ECO:0007669"/>
    <property type="project" value="TreeGrafter"/>
</dbReference>
<dbReference type="InterPro" id="IPR018502">
    <property type="entry name" value="Annexin_repeat"/>
</dbReference>
<dbReference type="PANTHER" id="PTHR10502">
    <property type="entry name" value="ANNEXIN"/>
    <property type="match status" value="1"/>
</dbReference>
<organism evidence="4 5">
    <name type="scientific">Protopolystoma xenopodis</name>
    <dbReference type="NCBI Taxonomy" id="117903"/>
    <lineage>
        <taxon>Eukaryota</taxon>
        <taxon>Metazoa</taxon>
        <taxon>Spiralia</taxon>
        <taxon>Lophotrochozoa</taxon>
        <taxon>Platyhelminthes</taxon>
        <taxon>Monogenea</taxon>
        <taxon>Polyopisthocotylea</taxon>
        <taxon>Polystomatidea</taxon>
        <taxon>Polystomatidae</taxon>
        <taxon>Protopolystoma</taxon>
    </lineage>
</organism>
<keyword evidence="2" id="KW-0677">Repeat</keyword>
<comment type="similarity">
    <text evidence="1">Belongs to the annexin family.</text>
</comment>
<evidence type="ECO:0000256" key="3">
    <source>
        <dbReference type="ARBA" id="ARBA00023216"/>
    </source>
</evidence>
<reference evidence="4" key="1">
    <citation type="submission" date="2018-11" db="EMBL/GenBank/DDBJ databases">
        <authorList>
            <consortium name="Pathogen Informatics"/>
        </authorList>
    </citation>
    <scope>NUCLEOTIDE SEQUENCE</scope>
</reference>